<dbReference type="Proteomes" id="UP000548119">
    <property type="component" value="Unassembled WGS sequence"/>
</dbReference>
<organism evidence="3 4">
    <name type="scientific">Bartonella chomelii</name>
    <dbReference type="NCBI Taxonomy" id="236402"/>
    <lineage>
        <taxon>Bacteria</taxon>
        <taxon>Pseudomonadati</taxon>
        <taxon>Pseudomonadota</taxon>
        <taxon>Alphaproteobacteria</taxon>
        <taxon>Hyphomicrobiales</taxon>
        <taxon>Bartonellaceae</taxon>
        <taxon>Bartonella</taxon>
    </lineage>
</organism>
<evidence type="ECO:0000313" key="3">
    <source>
        <dbReference type="EMBL" id="MBA9082535.1"/>
    </source>
</evidence>
<evidence type="ECO:0000256" key="1">
    <source>
        <dbReference type="SAM" id="Phobius"/>
    </source>
</evidence>
<accession>A0ABR6E1W0</accession>
<gene>
    <name evidence="3" type="ORF">GGR10_000358</name>
</gene>
<dbReference type="RefSeq" id="WP_182479641.1">
    <property type="nucleotide sequence ID" value="NZ_CAWPNC010000001.1"/>
</dbReference>
<dbReference type="Pfam" id="PF01471">
    <property type="entry name" value="PG_binding_1"/>
    <property type="match status" value="1"/>
</dbReference>
<evidence type="ECO:0000259" key="2">
    <source>
        <dbReference type="Pfam" id="PF01471"/>
    </source>
</evidence>
<dbReference type="InterPro" id="IPR036365">
    <property type="entry name" value="PGBD-like_sf"/>
</dbReference>
<comment type="caution">
    <text evidence="3">The sequence shown here is derived from an EMBL/GenBank/DDBJ whole genome shotgun (WGS) entry which is preliminary data.</text>
</comment>
<evidence type="ECO:0000313" key="4">
    <source>
        <dbReference type="Proteomes" id="UP000548119"/>
    </source>
</evidence>
<protein>
    <submittedName>
        <fullName evidence="3">Peptidoglycan hydrolase-like protein with peptidoglycan-binding domain</fullName>
    </submittedName>
</protein>
<keyword evidence="4" id="KW-1185">Reference proteome</keyword>
<dbReference type="InterPro" id="IPR036366">
    <property type="entry name" value="PGBDSf"/>
</dbReference>
<name>A0ABR6E1W0_9HYPH</name>
<keyword evidence="1" id="KW-1133">Transmembrane helix</keyword>
<dbReference type="SUPFAM" id="SSF47090">
    <property type="entry name" value="PGBD-like"/>
    <property type="match status" value="1"/>
</dbReference>
<dbReference type="InterPro" id="IPR002477">
    <property type="entry name" value="Peptidoglycan-bd-like"/>
</dbReference>
<dbReference type="EMBL" id="JACJIR010000001">
    <property type="protein sequence ID" value="MBA9082535.1"/>
    <property type="molecule type" value="Genomic_DNA"/>
</dbReference>
<keyword evidence="1" id="KW-0812">Transmembrane</keyword>
<feature type="transmembrane region" description="Helical" evidence="1">
    <location>
        <begin position="44"/>
        <end position="67"/>
    </location>
</feature>
<sequence>MAKKRKTRKTKVIKKRSIIITFFLINCRFLLWLVKWLYRRTRINALLVIGFFFFIISFGFFAFNALFSQIKMRQDSFVEMSLAVVPTVIQNFILLKERATSQENTFVIPVPATKSLHQNLSLNSLQSALPEDLLEIQKELAKLGLYDGPLDGVHNLKMRRAIELWKQQTANKTLLVQKDKDIVSKHPRDEVAALIERSEIEMANNPITTSDLTHSEEVILKPLVTDIIRVQEALRMFGNQEVTITGIEDEKTMRALKQFQKMFNLPVTGKIDREVLLKMHEVGLLS</sequence>
<reference evidence="3 4" key="1">
    <citation type="submission" date="2020-08" db="EMBL/GenBank/DDBJ databases">
        <title>Genomic Encyclopedia of Type Strains, Phase IV (KMG-IV): sequencing the most valuable type-strain genomes for metagenomic binning, comparative biology and taxonomic classification.</title>
        <authorList>
            <person name="Goeker M."/>
        </authorList>
    </citation>
    <scope>NUCLEOTIDE SEQUENCE [LARGE SCALE GENOMIC DNA]</scope>
    <source>
        <strain evidence="3 4">DSM 21431</strain>
    </source>
</reference>
<proteinExistence type="predicted"/>
<dbReference type="Gene3D" id="1.10.101.10">
    <property type="entry name" value="PGBD-like superfamily/PGBD"/>
    <property type="match status" value="1"/>
</dbReference>
<feature type="domain" description="Peptidoglycan binding-like" evidence="2">
    <location>
        <begin position="226"/>
        <end position="279"/>
    </location>
</feature>
<keyword evidence="1" id="KW-0472">Membrane</keyword>